<dbReference type="RefSeq" id="XP_008818641.1">
    <property type="nucleotide sequence ID" value="XM_008820419.1"/>
</dbReference>
<evidence type="ECO:0000313" key="1">
    <source>
        <dbReference type="EMBL" id="EUD64805.1"/>
    </source>
</evidence>
<proteinExistence type="predicted"/>
<accession>W6ZZT5</accession>
<dbReference type="GeneID" id="20040119"/>
<dbReference type="EMBL" id="KI965489">
    <property type="protein sequence ID" value="EUD64805.1"/>
    <property type="molecule type" value="Genomic_DNA"/>
</dbReference>
<evidence type="ECO:0000313" key="2">
    <source>
        <dbReference type="Proteomes" id="UP000030640"/>
    </source>
</evidence>
<gene>
    <name evidence="1" type="ORF">C922_04845</name>
</gene>
<name>W6ZZT5_9APIC</name>
<dbReference type="VEuPathDB" id="PlasmoDB:C922_04845"/>
<dbReference type="Proteomes" id="UP000030640">
    <property type="component" value="Unassembled WGS sequence"/>
</dbReference>
<reference evidence="1 2" key="1">
    <citation type="submission" date="2013-02" db="EMBL/GenBank/DDBJ databases">
        <title>The Genome Sequence of Plasmodium inui San Antonio 1.</title>
        <authorList>
            <consortium name="The Broad Institute Genome Sequencing Platform"/>
            <consortium name="The Broad Institute Genome Sequencing Center for Infectious Disease"/>
            <person name="Neafsey D."/>
            <person name="Cheeseman I."/>
            <person name="Volkman S."/>
            <person name="Adams J."/>
            <person name="Walker B."/>
            <person name="Young S.K."/>
            <person name="Zeng Q."/>
            <person name="Gargeya S."/>
            <person name="Fitzgerald M."/>
            <person name="Haas B."/>
            <person name="Abouelleil A."/>
            <person name="Alvarado L."/>
            <person name="Arachchi H.M."/>
            <person name="Berlin A.M."/>
            <person name="Chapman S.B."/>
            <person name="Dewar J."/>
            <person name="Goldberg J."/>
            <person name="Griggs A."/>
            <person name="Gujja S."/>
            <person name="Hansen M."/>
            <person name="Howarth C."/>
            <person name="Imamovic A."/>
            <person name="Larimer J."/>
            <person name="McCowan C."/>
            <person name="Murphy C."/>
            <person name="Neiman D."/>
            <person name="Pearson M."/>
            <person name="Priest M."/>
            <person name="Roberts A."/>
            <person name="Saif S."/>
            <person name="Shea T."/>
            <person name="Sisk P."/>
            <person name="Sykes S."/>
            <person name="Wortman J."/>
            <person name="Nusbaum C."/>
            <person name="Birren B."/>
        </authorList>
    </citation>
    <scope>NUCLEOTIDE SEQUENCE [LARGE SCALE GENOMIC DNA]</scope>
    <source>
        <strain evidence="1 2">San Antonio 1</strain>
    </source>
</reference>
<dbReference type="AlphaFoldDB" id="W6ZZT5"/>
<protein>
    <submittedName>
        <fullName evidence="1">Uncharacterized protein</fullName>
    </submittedName>
</protein>
<keyword evidence="2" id="KW-1185">Reference proteome</keyword>
<sequence length="95" mass="10867">MDRSMCCIFRNIDTDTPLIDLRNRNDSMGYKGNRKKERNFPNGTPNYVTHEAISNTCASGFDRTESKMDNQGSCALTKKKLIKQVPIRVVIILRD</sequence>
<organism evidence="1 2">
    <name type="scientific">Plasmodium inui San Antonio 1</name>
    <dbReference type="NCBI Taxonomy" id="1237626"/>
    <lineage>
        <taxon>Eukaryota</taxon>
        <taxon>Sar</taxon>
        <taxon>Alveolata</taxon>
        <taxon>Apicomplexa</taxon>
        <taxon>Aconoidasida</taxon>
        <taxon>Haemosporida</taxon>
        <taxon>Plasmodiidae</taxon>
        <taxon>Plasmodium</taxon>
        <taxon>Plasmodium (Plasmodium)</taxon>
    </lineage>
</organism>